<evidence type="ECO:0008006" key="3">
    <source>
        <dbReference type="Google" id="ProtNLM"/>
    </source>
</evidence>
<protein>
    <recommendedName>
        <fullName evidence="3">ATP/GTP-binding protein</fullName>
    </recommendedName>
</protein>
<feature type="chain" id="PRO_5043380796" description="ATP/GTP-binding protein" evidence="1">
    <location>
        <begin position="20"/>
        <end position="333"/>
    </location>
</feature>
<proteinExistence type="predicted"/>
<keyword evidence="1" id="KW-0732">Signal</keyword>
<gene>
    <name evidence="2" type="ORF">ABN611_39675</name>
</gene>
<name>A0AAU7TD80_9ACTN</name>
<dbReference type="EMBL" id="CP158165">
    <property type="protein sequence ID" value="XBV24658.1"/>
    <property type="molecule type" value="Genomic_DNA"/>
</dbReference>
<dbReference type="RefSeq" id="WP_350277479.1">
    <property type="nucleotide sequence ID" value="NZ_CP158165.1"/>
</dbReference>
<evidence type="ECO:0000313" key="2">
    <source>
        <dbReference type="EMBL" id="XBV24658.1"/>
    </source>
</evidence>
<feature type="signal peptide" evidence="1">
    <location>
        <begin position="1"/>
        <end position="19"/>
    </location>
</feature>
<evidence type="ECO:0000256" key="1">
    <source>
        <dbReference type="SAM" id="SignalP"/>
    </source>
</evidence>
<accession>A0AAU7TD80</accession>
<dbReference type="AlphaFoldDB" id="A0AAU7TD80"/>
<sequence length="333" mass="36081">MLISKRVIRSLLPSILAMALSAVGLPTEPILPPKPQGEVIAKCNKILNKCWWVPKSTLKLPGKPPKPGKPDQREKISKTVCEFKGAVQACTDPVKGNWSNSQQCYMRRETPQPPFSDPRWQGHTDGSIWACTREQGYDQGRHIVTKWVWLPGTPDTVVVDPVTLAYQAVTEMELAAPLIRTAPDASQVGLVNMPVWLWVAKTENTWGPIVRSASVPGLSVTATARVKAVNWSMGDGSTVRCEGPGTPYDASMGVKGSPTCGHRYVKTSHKMPDCKYPVTAVAQWEIGWQSTLGDNGEISMTQQAATQLHIGEAVPVLVDPDGGAVTVPPKDGC</sequence>
<organism evidence="2">
    <name type="scientific">Kribbella sp. HUAS MG21</name>
    <dbReference type="NCBI Taxonomy" id="3160966"/>
    <lineage>
        <taxon>Bacteria</taxon>
        <taxon>Bacillati</taxon>
        <taxon>Actinomycetota</taxon>
        <taxon>Actinomycetes</taxon>
        <taxon>Propionibacteriales</taxon>
        <taxon>Kribbellaceae</taxon>
        <taxon>Kribbella</taxon>
    </lineage>
</organism>
<reference evidence="2" key="1">
    <citation type="submission" date="2024-06" db="EMBL/GenBank/DDBJ databases">
        <title>Kribbella sp. strain HUAS MG21 genome sequences.</title>
        <authorList>
            <person name="Mo P."/>
        </authorList>
    </citation>
    <scope>NUCLEOTIDE SEQUENCE</scope>
    <source>
        <strain evidence="2">HUAS MG21</strain>
    </source>
</reference>